<dbReference type="EMBL" id="RCZE01000036">
    <property type="protein sequence ID" value="TPG63117.1"/>
    <property type="molecule type" value="Genomic_DNA"/>
</dbReference>
<dbReference type="InterPro" id="IPR047959">
    <property type="entry name" value="Transpos_IS5"/>
</dbReference>
<name>A0A502GLD7_9PSED</name>
<sequence>MKQMTFADAEYAGKRKQTRKEMFLIEMDQVVPWKGLITLIEPHYPKGDGGRPAYPLVVMLRVHLLQNWFGYSDPAMEEALYETTILRQFAGLSLERIPDETTILNFRRLLEKHELAAGILGVINGYLGDRGLSLRQGTIVDATLIDAPTSTKNRGGKR</sequence>
<gene>
    <name evidence="6" type="ORF">EAH78_32110</name>
</gene>
<dbReference type="AlphaFoldDB" id="A0A502GLD7"/>
<dbReference type="Pfam" id="PF05598">
    <property type="entry name" value="DUF772"/>
    <property type="match status" value="1"/>
</dbReference>
<proteinExistence type="inferred from homology"/>
<dbReference type="GO" id="GO:0006310">
    <property type="term" value="P:DNA recombination"/>
    <property type="evidence" value="ECO:0007669"/>
    <property type="project" value="UniProtKB-KW"/>
</dbReference>
<dbReference type="PANTHER" id="PTHR35604">
    <property type="entry name" value="TRANSPOSASE INSH FOR INSERTION SEQUENCE ELEMENT IS5A-RELATED"/>
    <property type="match status" value="1"/>
</dbReference>
<evidence type="ECO:0000256" key="1">
    <source>
        <dbReference type="ARBA" id="ARBA00010075"/>
    </source>
</evidence>
<keyword evidence="3" id="KW-0238">DNA-binding</keyword>
<evidence type="ECO:0000313" key="6">
    <source>
        <dbReference type="EMBL" id="TPG63117.1"/>
    </source>
</evidence>
<accession>A0A502GLD7</accession>
<dbReference type="PANTHER" id="PTHR35604:SF2">
    <property type="entry name" value="TRANSPOSASE INSH FOR INSERTION SEQUENCE ELEMENT IS5A-RELATED"/>
    <property type="match status" value="1"/>
</dbReference>
<evidence type="ECO:0000256" key="3">
    <source>
        <dbReference type="ARBA" id="ARBA00023125"/>
    </source>
</evidence>
<feature type="non-terminal residue" evidence="6">
    <location>
        <position position="158"/>
    </location>
</feature>
<keyword evidence="4" id="KW-0233">DNA recombination</keyword>
<reference evidence="6 7" key="1">
    <citation type="journal article" date="2019" name="Environ. Microbiol.">
        <title>Species interactions and distinct microbial communities in high Arctic permafrost affected cryosols are associated with the CH4 and CO2 gas fluxes.</title>
        <authorList>
            <person name="Altshuler I."/>
            <person name="Hamel J."/>
            <person name="Turney S."/>
            <person name="Magnuson E."/>
            <person name="Levesque R."/>
            <person name="Greer C."/>
            <person name="Whyte L.G."/>
        </authorList>
    </citation>
    <scope>NUCLEOTIDE SEQUENCE [LARGE SCALE GENOMIC DNA]</scope>
    <source>
        <strain evidence="6 7">E3</strain>
    </source>
</reference>
<comment type="caution">
    <text evidence="6">The sequence shown here is derived from an EMBL/GenBank/DDBJ whole genome shotgun (WGS) entry which is preliminary data.</text>
</comment>
<feature type="domain" description="Transposase InsH N-terminal" evidence="5">
    <location>
        <begin position="17"/>
        <end position="108"/>
    </location>
</feature>
<keyword evidence="2" id="KW-0815">Transposition</keyword>
<dbReference type="GO" id="GO:0003677">
    <property type="term" value="F:DNA binding"/>
    <property type="evidence" value="ECO:0007669"/>
    <property type="project" value="UniProtKB-KW"/>
</dbReference>
<evidence type="ECO:0000256" key="4">
    <source>
        <dbReference type="ARBA" id="ARBA00023172"/>
    </source>
</evidence>
<dbReference type="NCBIfam" id="NF033581">
    <property type="entry name" value="transpos_IS5_4"/>
    <property type="match status" value="1"/>
</dbReference>
<evidence type="ECO:0000256" key="2">
    <source>
        <dbReference type="ARBA" id="ARBA00022578"/>
    </source>
</evidence>
<protein>
    <submittedName>
        <fullName evidence="6">IS5 family transposase</fullName>
    </submittedName>
</protein>
<comment type="similarity">
    <text evidence="1">Belongs to the transposase 11 family.</text>
</comment>
<evidence type="ECO:0000313" key="7">
    <source>
        <dbReference type="Proteomes" id="UP000317933"/>
    </source>
</evidence>
<evidence type="ECO:0000259" key="5">
    <source>
        <dbReference type="Pfam" id="PF05598"/>
    </source>
</evidence>
<dbReference type="Proteomes" id="UP000317933">
    <property type="component" value="Unassembled WGS sequence"/>
</dbReference>
<organism evidence="6 7">
    <name type="scientific">Pseudomonas arsenicoxydans</name>
    <dbReference type="NCBI Taxonomy" id="702115"/>
    <lineage>
        <taxon>Bacteria</taxon>
        <taxon>Pseudomonadati</taxon>
        <taxon>Pseudomonadota</taxon>
        <taxon>Gammaproteobacteria</taxon>
        <taxon>Pseudomonadales</taxon>
        <taxon>Pseudomonadaceae</taxon>
        <taxon>Pseudomonas</taxon>
    </lineage>
</organism>
<dbReference type="GO" id="GO:0032196">
    <property type="term" value="P:transposition"/>
    <property type="evidence" value="ECO:0007669"/>
    <property type="project" value="UniProtKB-KW"/>
</dbReference>
<dbReference type="RefSeq" id="WP_140672346.1">
    <property type="nucleotide sequence ID" value="NZ_RCZE01000036.1"/>
</dbReference>
<dbReference type="InterPro" id="IPR008490">
    <property type="entry name" value="Transposase_InsH_N"/>
</dbReference>